<dbReference type="SUPFAM" id="SSF57938">
    <property type="entry name" value="DnaJ/Hsp40 cysteine-rich domain"/>
    <property type="match status" value="1"/>
</dbReference>
<dbReference type="AlphaFoldDB" id="A0A1L5BMM1"/>
<dbReference type="EMBL" id="CP013070">
    <property type="protein sequence ID" value="APL94119.1"/>
    <property type="molecule type" value="Genomic_DNA"/>
</dbReference>
<protein>
    <submittedName>
        <fullName evidence="1">Uncharacterized protein</fullName>
    </submittedName>
</protein>
<evidence type="ECO:0000313" key="2">
    <source>
        <dbReference type="Proteomes" id="UP000004550"/>
    </source>
</evidence>
<accession>A0A1L5BMM1</accession>
<reference evidence="1 2" key="1">
    <citation type="journal article" date="2012" name="J. Bacteriol.">
        <title>Genome sequence of Sphingobium indicum B90A, a hexachlorocyclohexane-degrading bacterium.</title>
        <authorList>
            <person name="Anand S."/>
            <person name="Sangwan N."/>
            <person name="Lata P."/>
            <person name="Kaur J."/>
            <person name="Dua A."/>
            <person name="Singh A.K."/>
            <person name="Verma M."/>
            <person name="Kaur J."/>
            <person name="Khurana J.P."/>
            <person name="Khurana P."/>
            <person name="Mathur S."/>
            <person name="Lal R."/>
        </authorList>
    </citation>
    <scope>NUCLEOTIDE SEQUENCE [LARGE SCALE GENOMIC DNA]</scope>
    <source>
        <strain evidence="2">DSM 16412 / CCM 7286 / MTCC 6364 / B90A</strain>
    </source>
</reference>
<dbReference type="Proteomes" id="UP000004550">
    <property type="component" value="Chromosome"/>
</dbReference>
<proteinExistence type="predicted"/>
<organism evidence="1 2">
    <name type="scientific">Sphingobium indicum (strain DSM 16412 / CCM 7286 / MTCC 6364 / B90A)</name>
    <dbReference type="NCBI Taxonomy" id="861109"/>
    <lineage>
        <taxon>Bacteria</taxon>
        <taxon>Pseudomonadati</taxon>
        <taxon>Pseudomonadota</taxon>
        <taxon>Alphaproteobacteria</taxon>
        <taxon>Sphingomonadales</taxon>
        <taxon>Sphingomonadaceae</taxon>
        <taxon>Sphingobium</taxon>
    </lineage>
</organism>
<dbReference type="RefSeq" id="WP_007685955.1">
    <property type="nucleotide sequence ID" value="NZ_CP013070.1"/>
</dbReference>
<sequence length="85" mass="9664">MSDRPEIECPTCDGNGWTEQRMSRIGAGLYEVTCTACNGHGWREMTDDELDAAAERQAEDAASEPLVTMDEMHRTAWVQKQEMRR</sequence>
<dbReference type="Gene3D" id="6.20.20.10">
    <property type="match status" value="1"/>
</dbReference>
<gene>
    <name evidence="1" type="ORF">SIDU_06135</name>
</gene>
<dbReference type="KEGG" id="sinb:SIDU_06135"/>
<dbReference type="InterPro" id="IPR036410">
    <property type="entry name" value="HSP_DnaJ_Cys-rich_dom_sf"/>
</dbReference>
<name>A0A1L5BMM1_SPHIB</name>
<evidence type="ECO:0000313" key="1">
    <source>
        <dbReference type="EMBL" id="APL94119.1"/>
    </source>
</evidence>